<dbReference type="EMBL" id="JEOB01000004">
    <property type="protein sequence ID" value="EXM38466.1"/>
    <property type="molecule type" value="Genomic_DNA"/>
</dbReference>
<sequence length="94" mass="11561">MLYYDHRRKNNPNPNKEGDIKIGNLQKLLKKYNFDYTSVISTCIYDGEYYILIIDDRKIYIIVEMKEDRFIYITDDKLKTEIMRKILKQYFGRY</sequence>
<accession>A0A011VT87</accession>
<gene>
    <name evidence="1" type="ORF">RASY3_13985</name>
</gene>
<reference evidence="1 2" key="1">
    <citation type="submission" date="2013-06" db="EMBL/GenBank/DDBJ databases">
        <title>Rumen cellulosomics: divergent fiber-degrading strategies revealed by comparative genome-wide analysis of six Ruminococcal strains.</title>
        <authorList>
            <person name="Dassa B."/>
            <person name="Borovok I."/>
            <person name="Lamed R."/>
            <person name="Flint H."/>
            <person name="Yeoman C.J."/>
            <person name="White B."/>
            <person name="Bayer E.A."/>
        </authorList>
    </citation>
    <scope>NUCLEOTIDE SEQUENCE [LARGE SCALE GENOMIC DNA]</scope>
    <source>
        <strain evidence="1 2">SY3</strain>
    </source>
</reference>
<proteinExistence type="predicted"/>
<comment type="caution">
    <text evidence="1">The sequence shown here is derived from an EMBL/GenBank/DDBJ whole genome shotgun (WGS) entry which is preliminary data.</text>
</comment>
<dbReference type="Proteomes" id="UP000021369">
    <property type="component" value="Unassembled WGS sequence"/>
</dbReference>
<protein>
    <submittedName>
        <fullName evidence="1">Uncharacterized protein</fullName>
    </submittedName>
</protein>
<evidence type="ECO:0000313" key="2">
    <source>
        <dbReference type="Proteomes" id="UP000021369"/>
    </source>
</evidence>
<organism evidence="1 2">
    <name type="scientific">Ruminococcus albus SY3</name>
    <dbReference type="NCBI Taxonomy" id="1341156"/>
    <lineage>
        <taxon>Bacteria</taxon>
        <taxon>Bacillati</taxon>
        <taxon>Bacillota</taxon>
        <taxon>Clostridia</taxon>
        <taxon>Eubacteriales</taxon>
        <taxon>Oscillospiraceae</taxon>
        <taxon>Ruminococcus</taxon>
    </lineage>
</organism>
<dbReference type="AlphaFoldDB" id="A0A011VT87"/>
<keyword evidence="2" id="KW-1185">Reference proteome</keyword>
<evidence type="ECO:0000313" key="1">
    <source>
        <dbReference type="EMBL" id="EXM38466.1"/>
    </source>
</evidence>
<name>A0A011VT87_RUMAL</name>